<sequence length="75" mass="8485">PSTYVEVYDQASTGLASTFNISTMIGYQQSRRARHRTAIERDARIKTQVKISLRVAARRLTKKNISMVVVVAMKD</sequence>
<accession>A0A915CVU9</accession>
<name>A0A915CVU9_9BILA</name>
<evidence type="ECO:0000313" key="2">
    <source>
        <dbReference type="WBParaSite" id="jg1316"/>
    </source>
</evidence>
<evidence type="ECO:0000313" key="1">
    <source>
        <dbReference type="Proteomes" id="UP000887574"/>
    </source>
</evidence>
<keyword evidence="1" id="KW-1185">Reference proteome</keyword>
<dbReference type="WBParaSite" id="jg1316">
    <property type="protein sequence ID" value="jg1316"/>
    <property type="gene ID" value="jg1316"/>
</dbReference>
<proteinExistence type="predicted"/>
<protein>
    <submittedName>
        <fullName evidence="2">Uncharacterized protein</fullName>
    </submittedName>
</protein>
<organism evidence="1 2">
    <name type="scientific">Ditylenchus dipsaci</name>
    <dbReference type="NCBI Taxonomy" id="166011"/>
    <lineage>
        <taxon>Eukaryota</taxon>
        <taxon>Metazoa</taxon>
        <taxon>Ecdysozoa</taxon>
        <taxon>Nematoda</taxon>
        <taxon>Chromadorea</taxon>
        <taxon>Rhabditida</taxon>
        <taxon>Tylenchina</taxon>
        <taxon>Tylenchomorpha</taxon>
        <taxon>Sphaerularioidea</taxon>
        <taxon>Anguinidae</taxon>
        <taxon>Anguininae</taxon>
        <taxon>Ditylenchus</taxon>
    </lineage>
</organism>
<reference evidence="2" key="1">
    <citation type="submission" date="2022-11" db="UniProtKB">
        <authorList>
            <consortium name="WormBaseParasite"/>
        </authorList>
    </citation>
    <scope>IDENTIFICATION</scope>
</reference>
<dbReference type="AlphaFoldDB" id="A0A915CVU9"/>
<dbReference type="Proteomes" id="UP000887574">
    <property type="component" value="Unplaced"/>
</dbReference>